<feature type="domain" description="TNase-like" evidence="5">
    <location>
        <begin position="91"/>
        <end position="213"/>
    </location>
</feature>
<keyword evidence="7" id="KW-1185">Reference proteome</keyword>
<dbReference type="Proteomes" id="UP000539350">
    <property type="component" value="Unassembled WGS sequence"/>
</dbReference>
<dbReference type="SMART" id="SM00318">
    <property type="entry name" value="SNc"/>
    <property type="match status" value="1"/>
</dbReference>
<evidence type="ECO:0000256" key="3">
    <source>
        <dbReference type="ARBA" id="ARBA00022801"/>
    </source>
</evidence>
<dbReference type="InterPro" id="IPR035437">
    <property type="entry name" value="SNase_OB-fold_sf"/>
</dbReference>
<accession>A0A7W2YL32</accession>
<keyword evidence="3" id="KW-0378">Hydrolase</keyword>
<evidence type="ECO:0000313" key="6">
    <source>
        <dbReference type="EMBL" id="MBA6414003.1"/>
    </source>
</evidence>
<dbReference type="PANTHER" id="PTHR12302:SF3">
    <property type="entry name" value="SERINE_THREONINE-PROTEIN KINASE 31"/>
    <property type="match status" value="1"/>
</dbReference>
<protein>
    <submittedName>
        <fullName evidence="6">Thermonuclease family protein</fullName>
    </submittedName>
</protein>
<organism evidence="6 7">
    <name type="scientific">Sediminihaliea albiluteola</name>
    <dbReference type="NCBI Taxonomy" id="2758564"/>
    <lineage>
        <taxon>Bacteria</taxon>
        <taxon>Pseudomonadati</taxon>
        <taxon>Pseudomonadota</taxon>
        <taxon>Gammaproteobacteria</taxon>
        <taxon>Cellvibrionales</taxon>
        <taxon>Halieaceae</taxon>
        <taxon>Sediminihaliea</taxon>
    </lineage>
</organism>
<evidence type="ECO:0000256" key="4">
    <source>
        <dbReference type="SAM" id="MobiDB-lite"/>
    </source>
</evidence>
<dbReference type="EMBL" id="JACFXU010000017">
    <property type="protein sequence ID" value="MBA6414003.1"/>
    <property type="molecule type" value="Genomic_DNA"/>
</dbReference>
<dbReference type="RefSeq" id="WP_182174418.1">
    <property type="nucleotide sequence ID" value="NZ_JACFXU010000017.1"/>
</dbReference>
<dbReference type="GO" id="GO:0004519">
    <property type="term" value="F:endonuclease activity"/>
    <property type="evidence" value="ECO:0007669"/>
    <property type="project" value="UniProtKB-KW"/>
</dbReference>
<gene>
    <name evidence="6" type="ORF">H2508_12860</name>
</gene>
<evidence type="ECO:0000256" key="1">
    <source>
        <dbReference type="ARBA" id="ARBA00022722"/>
    </source>
</evidence>
<evidence type="ECO:0000259" key="5">
    <source>
        <dbReference type="PROSITE" id="PS50830"/>
    </source>
</evidence>
<dbReference type="SUPFAM" id="SSF50199">
    <property type="entry name" value="Staphylococcal nuclease"/>
    <property type="match status" value="1"/>
</dbReference>
<evidence type="ECO:0000256" key="2">
    <source>
        <dbReference type="ARBA" id="ARBA00022759"/>
    </source>
</evidence>
<reference evidence="6 7" key="1">
    <citation type="submission" date="2020-07" db="EMBL/GenBank/DDBJ databases">
        <title>Halieaceae bacterium, F7430, whole genome shotgun sequencing project.</title>
        <authorList>
            <person name="Jiang S."/>
            <person name="Liu Z.W."/>
            <person name="Du Z.J."/>
        </authorList>
    </citation>
    <scope>NUCLEOTIDE SEQUENCE [LARGE SCALE GENOMIC DNA]</scope>
    <source>
        <strain evidence="6 7">F7430</strain>
    </source>
</reference>
<keyword evidence="2" id="KW-0255">Endonuclease</keyword>
<proteinExistence type="predicted"/>
<keyword evidence="1" id="KW-0540">Nuclease</keyword>
<sequence>MKLPPFLRGQHSRKAHSSRYRSISRGLRNLLILAVAFSAFQWQSTGQVTWPKDLLDRAQQYVSRPEAGWHRAKDVLEEQGAVREGQPLPDFDLYGKVVRVSDGDTLSLLDKSGKQHKIRFYGIDTPELQQAYGKAAKAALSRRVYREEVGVVVVETDNYGRQVGTVYADGVNVNRALVEEGYAWWYRYHAPHERRLEIAEGEARAAKRGLWADDDPVPPWDWRRRNRGR</sequence>
<dbReference type="InterPro" id="IPR016071">
    <property type="entry name" value="Staphylococal_nuclease_OB-fold"/>
</dbReference>
<dbReference type="PANTHER" id="PTHR12302">
    <property type="entry name" value="EBNA2 BINDING PROTEIN P100"/>
    <property type="match status" value="1"/>
</dbReference>
<feature type="region of interest" description="Disordered" evidence="4">
    <location>
        <begin position="210"/>
        <end position="229"/>
    </location>
</feature>
<dbReference type="Gene3D" id="2.40.50.90">
    <property type="match status" value="1"/>
</dbReference>
<evidence type="ECO:0000313" key="7">
    <source>
        <dbReference type="Proteomes" id="UP000539350"/>
    </source>
</evidence>
<name>A0A7W2YL32_9GAMM</name>
<dbReference type="AlphaFoldDB" id="A0A7W2YL32"/>
<dbReference type="GO" id="GO:0016787">
    <property type="term" value="F:hydrolase activity"/>
    <property type="evidence" value="ECO:0007669"/>
    <property type="project" value="UniProtKB-KW"/>
</dbReference>
<dbReference type="Pfam" id="PF00565">
    <property type="entry name" value="SNase"/>
    <property type="match status" value="1"/>
</dbReference>
<dbReference type="PROSITE" id="PS50830">
    <property type="entry name" value="TNASE_3"/>
    <property type="match status" value="1"/>
</dbReference>
<comment type="caution">
    <text evidence="6">The sequence shown here is derived from an EMBL/GenBank/DDBJ whole genome shotgun (WGS) entry which is preliminary data.</text>
</comment>